<dbReference type="NCBIfam" id="TIGR01200">
    <property type="entry name" value="GLPGLI"/>
    <property type="match status" value="1"/>
</dbReference>
<dbReference type="AlphaFoldDB" id="A0A085ZU98"/>
<gene>
    <name evidence="1" type="ORF">IX38_07590</name>
</gene>
<dbReference type="Pfam" id="PF09697">
    <property type="entry name" value="Porph_ging"/>
    <property type="match status" value="1"/>
</dbReference>
<dbReference type="OrthoDB" id="1440774at2"/>
<sequence length="268" mass="31639">MKKIFFILLFLSNILSAQLVSFVYEIKHKPNPDKEIFETSNYYLDIIGGQSAFRSEKERYADSLMLKNGYWEGGPKTSLNQLYIIKNLINKSIIKSITTLSMHDLYNISINDKLDWEILPERMKIGDMDCQKATVKYGERNWIAWFSQSIPLQEGPYIFHGLPGLIIKIFDDKNDYDFSLIKTINVDKNKTFYLRKGKEISWETYEKIQRDYYSDPFAEIKTRNIKYKVTDEKGNPVEINLKQMAESTQKRIRENNNPIELNHKINYK</sequence>
<evidence type="ECO:0000313" key="1">
    <source>
        <dbReference type="EMBL" id="KFF08012.1"/>
    </source>
</evidence>
<reference evidence="1 2" key="1">
    <citation type="submission" date="2014-07" db="EMBL/GenBank/DDBJ databases">
        <title>Genome of Chryseobacterium luteum DSM 18605.</title>
        <authorList>
            <person name="Stropko S.J."/>
            <person name="Pipes S.E."/>
            <person name="Newman J.D."/>
        </authorList>
    </citation>
    <scope>NUCLEOTIDE SEQUENCE [LARGE SCALE GENOMIC DNA]</scope>
    <source>
        <strain evidence="1 2">DSM 18605</strain>
    </source>
</reference>
<proteinExistence type="predicted"/>
<evidence type="ECO:0008006" key="3">
    <source>
        <dbReference type="Google" id="ProtNLM"/>
    </source>
</evidence>
<dbReference type="RefSeq" id="WP_034703382.1">
    <property type="nucleotide sequence ID" value="NZ_JPRO01000004.1"/>
</dbReference>
<name>A0A085ZU98_9FLAO</name>
<dbReference type="eggNOG" id="ENOG5033V3W">
    <property type="taxonomic scope" value="Bacteria"/>
</dbReference>
<dbReference type="Proteomes" id="UP000028703">
    <property type="component" value="Unassembled WGS sequence"/>
</dbReference>
<evidence type="ECO:0000313" key="2">
    <source>
        <dbReference type="Proteomes" id="UP000028703"/>
    </source>
</evidence>
<dbReference type="EMBL" id="JPRO01000004">
    <property type="protein sequence ID" value="KFF08012.1"/>
    <property type="molecule type" value="Genomic_DNA"/>
</dbReference>
<accession>A0A085ZU98</accession>
<dbReference type="InterPro" id="IPR005901">
    <property type="entry name" value="GLPGLI"/>
</dbReference>
<dbReference type="STRING" id="421531.IX38_07590"/>
<protein>
    <recommendedName>
        <fullName evidence="3">GLPGLI family protein</fullName>
    </recommendedName>
</protein>
<keyword evidence="2" id="KW-1185">Reference proteome</keyword>
<comment type="caution">
    <text evidence="1">The sequence shown here is derived from an EMBL/GenBank/DDBJ whole genome shotgun (WGS) entry which is preliminary data.</text>
</comment>
<organism evidence="1 2">
    <name type="scientific">Chryseobacterium luteum</name>
    <dbReference type="NCBI Taxonomy" id="421531"/>
    <lineage>
        <taxon>Bacteria</taxon>
        <taxon>Pseudomonadati</taxon>
        <taxon>Bacteroidota</taxon>
        <taxon>Flavobacteriia</taxon>
        <taxon>Flavobacteriales</taxon>
        <taxon>Weeksellaceae</taxon>
        <taxon>Chryseobacterium group</taxon>
        <taxon>Chryseobacterium</taxon>
    </lineage>
</organism>